<gene>
    <name evidence="3" type="ORF">F3Y22_tig00111095pilonHSYRG00084</name>
</gene>
<evidence type="ECO:0000259" key="2">
    <source>
        <dbReference type="Pfam" id="PF13966"/>
    </source>
</evidence>
<keyword evidence="4" id="KW-1185">Reference proteome</keyword>
<dbReference type="SUPFAM" id="SSF47616">
    <property type="entry name" value="GST C-terminal domain-like"/>
    <property type="match status" value="1"/>
</dbReference>
<protein>
    <recommendedName>
        <fullName evidence="2">Reverse transcriptase zinc-binding domain-containing protein</fullName>
    </recommendedName>
</protein>
<organism evidence="3 4">
    <name type="scientific">Hibiscus syriacus</name>
    <name type="common">Rose of Sharon</name>
    <dbReference type="NCBI Taxonomy" id="106335"/>
    <lineage>
        <taxon>Eukaryota</taxon>
        <taxon>Viridiplantae</taxon>
        <taxon>Streptophyta</taxon>
        <taxon>Embryophyta</taxon>
        <taxon>Tracheophyta</taxon>
        <taxon>Spermatophyta</taxon>
        <taxon>Magnoliopsida</taxon>
        <taxon>eudicotyledons</taxon>
        <taxon>Gunneridae</taxon>
        <taxon>Pentapetalae</taxon>
        <taxon>rosids</taxon>
        <taxon>malvids</taxon>
        <taxon>Malvales</taxon>
        <taxon>Malvaceae</taxon>
        <taxon>Malvoideae</taxon>
        <taxon>Hibiscus</taxon>
    </lineage>
</organism>
<feature type="region of interest" description="Disordered" evidence="1">
    <location>
        <begin position="1"/>
        <end position="23"/>
    </location>
</feature>
<sequence>MTANPSSSPKPSSNTSMRFGPMPPSILPSHPRQCADARIWVAYIDEKVLLGPCTDISGDRRDGGCQKGAIAELEEAVVTMEGCLRELSKGKAFFSGITLATWTSHSVHSFSGSKSLASFMGEAALQRQDARCVFLLLLNLNGRKVEKVDKLDSLIKLREEARRLFWPATNLTQIKAWMVILDRLATKDRLVRFGMMTDNICGLCDVGQESQNHLFLEYSFAKEVWGAILRACGLQLQILHCWNDALRWLTSNLKGKSLLF</sequence>
<proteinExistence type="predicted"/>
<dbReference type="AlphaFoldDB" id="A0A6A2Z3B8"/>
<reference evidence="3" key="1">
    <citation type="submission" date="2019-09" db="EMBL/GenBank/DDBJ databases">
        <title>Draft genome information of white flower Hibiscus syriacus.</title>
        <authorList>
            <person name="Kim Y.-M."/>
        </authorList>
    </citation>
    <scope>NUCLEOTIDE SEQUENCE [LARGE SCALE GENOMIC DNA]</scope>
    <source>
        <strain evidence="3">YM2019G1</strain>
    </source>
</reference>
<dbReference type="InterPro" id="IPR026960">
    <property type="entry name" value="RVT-Znf"/>
</dbReference>
<evidence type="ECO:0000313" key="3">
    <source>
        <dbReference type="EMBL" id="KAE8685562.1"/>
    </source>
</evidence>
<dbReference type="Proteomes" id="UP000436088">
    <property type="component" value="Unassembled WGS sequence"/>
</dbReference>
<dbReference type="Pfam" id="PF13966">
    <property type="entry name" value="zf-RVT"/>
    <property type="match status" value="1"/>
</dbReference>
<comment type="caution">
    <text evidence="3">The sequence shown here is derived from an EMBL/GenBank/DDBJ whole genome shotgun (WGS) entry which is preliminary data.</text>
</comment>
<name>A0A6A2Z3B8_HIBSY</name>
<dbReference type="EMBL" id="VEPZ02001229">
    <property type="protein sequence ID" value="KAE8685562.1"/>
    <property type="molecule type" value="Genomic_DNA"/>
</dbReference>
<evidence type="ECO:0000256" key="1">
    <source>
        <dbReference type="SAM" id="MobiDB-lite"/>
    </source>
</evidence>
<dbReference type="Gene3D" id="1.20.1050.10">
    <property type="match status" value="1"/>
</dbReference>
<dbReference type="InterPro" id="IPR036282">
    <property type="entry name" value="Glutathione-S-Trfase_C_sf"/>
</dbReference>
<evidence type="ECO:0000313" key="4">
    <source>
        <dbReference type="Proteomes" id="UP000436088"/>
    </source>
</evidence>
<accession>A0A6A2Z3B8</accession>
<feature type="domain" description="Reverse transcriptase zinc-binding" evidence="2">
    <location>
        <begin position="173"/>
        <end position="225"/>
    </location>
</feature>
<feature type="compositionally biased region" description="Low complexity" evidence="1">
    <location>
        <begin position="1"/>
        <end position="13"/>
    </location>
</feature>